<dbReference type="EMBL" id="CM043016">
    <property type="protein sequence ID" value="KAI4469236.1"/>
    <property type="molecule type" value="Genomic_DNA"/>
</dbReference>
<accession>A0ACB9TQW1</accession>
<name>A0ACB9TQW1_HOLOL</name>
<gene>
    <name evidence="1" type="ORF">MML48_2g00020612</name>
</gene>
<protein>
    <submittedName>
        <fullName evidence="1">Ubiquitin-conjugating enzyme e2</fullName>
    </submittedName>
</protein>
<reference evidence="1" key="1">
    <citation type="submission" date="2022-04" db="EMBL/GenBank/DDBJ databases">
        <title>Chromosome-scale genome assembly of Holotrichia oblita Faldermann.</title>
        <authorList>
            <person name="Rongchong L."/>
        </authorList>
    </citation>
    <scope>NUCLEOTIDE SEQUENCE</scope>
    <source>
        <strain evidence="1">81SQS9</strain>
    </source>
</reference>
<keyword evidence="2" id="KW-1185">Reference proteome</keyword>
<comment type="caution">
    <text evidence="1">The sequence shown here is derived from an EMBL/GenBank/DDBJ whole genome shotgun (WGS) entry which is preliminary data.</text>
</comment>
<evidence type="ECO:0000313" key="1">
    <source>
        <dbReference type="EMBL" id="KAI4469236.1"/>
    </source>
</evidence>
<organism evidence="1 2">
    <name type="scientific">Holotrichia oblita</name>
    <name type="common">Chafer beetle</name>
    <dbReference type="NCBI Taxonomy" id="644536"/>
    <lineage>
        <taxon>Eukaryota</taxon>
        <taxon>Metazoa</taxon>
        <taxon>Ecdysozoa</taxon>
        <taxon>Arthropoda</taxon>
        <taxon>Hexapoda</taxon>
        <taxon>Insecta</taxon>
        <taxon>Pterygota</taxon>
        <taxon>Neoptera</taxon>
        <taxon>Endopterygota</taxon>
        <taxon>Coleoptera</taxon>
        <taxon>Polyphaga</taxon>
        <taxon>Scarabaeiformia</taxon>
        <taxon>Scarabaeidae</taxon>
        <taxon>Melolonthinae</taxon>
        <taxon>Holotrichia</taxon>
    </lineage>
</organism>
<dbReference type="Proteomes" id="UP001056778">
    <property type="component" value="Chromosome 2"/>
</dbReference>
<sequence>MTSNKIWSPDLTKCMICLYELQPVLYKHTSPNYHNKIQRLKALETIKEELEQQFKIKLTTEDINKKINNIRTQFLEVYRNTKKQLPSGSSCDDTKPSWWLYEDLLFLLPYCKKDKSNTNLSQLHTDKTGSQIINFEMNDNSTDEIFSDINIKEGEYTIESAKGMCTLQRDITSPVSIASISSTVSEKKHVQGTPTRKQYKRKSDSLTNIVAEAVQNIANEKSDLPAEIDSFCTYNGDLCISILHPPVDDPQSGELPCERWNPTQNVRTILLSVISLLNEPNTFSPANVDASVMYRRWRDSKGRDKEYENIIRKQAMAARAEAERDGIQVPLTLEDYCIKTQVKPNTSDSQVEMTDFYDDDYDEEYDDPSDGSDYEEDENDSGNGES</sequence>
<evidence type="ECO:0000313" key="2">
    <source>
        <dbReference type="Proteomes" id="UP001056778"/>
    </source>
</evidence>
<proteinExistence type="predicted"/>